<evidence type="ECO:0000313" key="4">
    <source>
        <dbReference type="Proteomes" id="UP001603978"/>
    </source>
</evidence>
<dbReference type="Pfam" id="PF03033">
    <property type="entry name" value="Glyco_transf_28"/>
    <property type="match status" value="1"/>
</dbReference>
<reference evidence="3 4" key="1">
    <citation type="submission" date="2024-10" db="EMBL/GenBank/DDBJ databases">
        <authorList>
            <person name="Topkara A.R."/>
            <person name="Saygin H."/>
        </authorList>
    </citation>
    <scope>NUCLEOTIDE SEQUENCE [LARGE SCALE GENOMIC DNA]</scope>
    <source>
        <strain evidence="3 4">M3C6</strain>
    </source>
</reference>
<dbReference type="Pfam" id="PF06722">
    <property type="entry name" value="EryCIII-like_C"/>
    <property type="match status" value="1"/>
</dbReference>
<feature type="domain" description="Erythromycin biosynthesis protein CIII-like C-terminal" evidence="2">
    <location>
        <begin position="300"/>
        <end position="418"/>
    </location>
</feature>
<comment type="caution">
    <text evidence="3">The sequence shown here is derived from an EMBL/GenBank/DDBJ whole genome shotgun (WGS) entry which is preliminary data.</text>
</comment>
<dbReference type="InterPro" id="IPR050426">
    <property type="entry name" value="Glycosyltransferase_28"/>
</dbReference>
<dbReference type="SUPFAM" id="SSF53756">
    <property type="entry name" value="UDP-Glycosyltransferase/glycogen phosphorylase"/>
    <property type="match status" value="1"/>
</dbReference>
<proteinExistence type="predicted"/>
<dbReference type="EMBL" id="JBICRM010000025">
    <property type="protein sequence ID" value="MFG1708045.1"/>
    <property type="molecule type" value="Genomic_DNA"/>
</dbReference>
<name>A0ABW7AP77_9ACTN</name>
<evidence type="ECO:0000259" key="2">
    <source>
        <dbReference type="Pfam" id="PF06722"/>
    </source>
</evidence>
<organism evidence="3 4">
    <name type="scientific">Nonomuraea marmarensis</name>
    <dbReference type="NCBI Taxonomy" id="3351344"/>
    <lineage>
        <taxon>Bacteria</taxon>
        <taxon>Bacillati</taxon>
        <taxon>Actinomycetota</taxon>
        <taxon>Actinomycetes</taxon>
        <taxon>Streptosporangiales</taxon>
        <taxon>Streptosporangiaceae</taxon>
        <taxon>Nonomuraea</taxon>
    </lineage>
</organism>
<accession>A0ABW7AP77</accession>
<dbReference type="InterPro" id="IPR010610">
    <property type="entry name" value="EryCIII-like_C"/>
</dbReference>
<dbReference type="Gene3D" id="3.40.50.2000">
    <property type="entry name" value="Glycogen Phosphorylase B"/>
    <property type="match status" value="2"/>
</dbReference>
<dbReference type="PANTHER" id="PTHR48050:SF13">
    <property type="entry name" value="STEROL 3-BETA-GLUCOSYLTRANSFERASE UGT80A2"/>
    <property type="match status" value="1"/>
</dbReference>
<dbReference type="PANTHER" id="PTHR48050">
    <property type="entry name" value="STEROL 3-BETA-GLUCOSYLTRANSFERASE"/>
    <property type="match status" value="1"/>
</dbReference>
<feature type="domain" description="Glycosyltransferase family 28 N-terminal" evidence="1">
    <location>
        <begin position="3"/>
        <end position="111"/>
    </location>
</feature>
<dbReference type="InterPro" id="IPR002213">
    <property type="entry name" value="UDP_glucos_trans"/>
</dbReference>
<sequence length="431" mass="45690">MKVLILTHGTRGDVQPYAALALALRLAGHEVVLGAPAGSASVAQPYGLTYFPLDDGPNKLIDDSEIREAIENNYRGLRGKKVALDVMRRTKPLMARVMADMAAAAEGGADVVVHPPGIPAHHIAERLGVPAVPAGLQPVWVPTGAFPNPMMMGLKAPQAFNRATYLPTKLLLRSAAAGVADELRRDTLHLPRRRGRHDVLRASDGGPVTMLHGFSRLVLPAGLDYPSWVHTTGFWYLPAAEGWTPPAELSAFLEDGEPPVYIGFGSMAGTDPRRVGHVVREAVSRAGVRAVLVSGWGGIQVDDLPGNVLLLDQAPHDWLFPRMAAIVHHGGGGTTGAALVAGRPQVVCPFVGDQPFWAARMHAAGVAVPPQPQRRLTPDGLAAAIKLAVTDRALAERAQSLGQRIRAEDGVTTAVKILESVGTARSGGRRT</sequence>
<dbReference type="Proteomes" id="UP001603978">
    <property type="component" value="Unassembled WGS sequence"/>
</dbReference>
<evidence type="ECO:0000259" key="1">
    <source>
        <dbReference type="Pfam" id="PF03033"/>
    </source>
</evidence>
<keyword evidence="4" id="KW-1185">Reference proteome</keyword>
<dbReference type="CDD" id="cd03784">
    <property type="entry name" value="GT1_Gtf-like"/>
    <property type="match status" value="1"/>
</dbReference>
<dbReference type="RefSeq" id="WP_393172212.1">
    <property type="nucleotide sequence ID" value="NZ_JBICRM010000025.1"/>
</dbReference>
<dbReference type="InterPro" id="IPR004276">
    <property type="entry name" value="GlycoTrans_28_N"/>
</dbReference>
<evidence type="ECO:0000313" key="3">
    <source>
        <dbReference type="EMBL" id="MFG1708045.1"/>
    </source>
</evidence>
<protein>
    <submittedName>
        <fullName evidence="3">Glycosyltransferase</fullName>
    </submittedName>
</protein>
<gene>
    <name evidence="3" type="ORF">ACFLIM_33035</name>
</gene>